<organism evidence="1 2">
    <name type="scientific">Pseudomonas putida</name>
    <name type="common">Arthrobacter siderocapsulatus</name>
    <dbReference type="NCBI Taxonomy" id="303"/>
    <lineage>
        <taxon>Bacteria</taxon>
        <taxon>Pseudomonadati</taxon>
        <taxon>Pseudomonadota</taxon>
        <taxon>Gammaproteobacteria</taxon>
        <taxon>Pseudomonadales</taxon>
        <taxon>Pseudomonadaceae</taxon>
        <taxon>Pseudomonas</taxon>
    </lineage>
</organism>
<sequence length="98" mass="10969">MNQIVPVWQPDGLHGEIVHDVTLTAADIARFNEARESFKLIKALYWAHVVPSLGGFDNPVAGELERLFERVVFDTRNFMWPHRNAAAFHDAKDVGGAA</sequence>
<reference evidence="1 2" key="2">
    <citation type="submission" date="2018-03" db="EMBL/GenBank/DDBJ databases">
        <title>Draft genome of Pseudomonas putida strain KH-18-2.</title>
        <authorList>
            <person name="Yoshizawa S."/>
            <person name="Khan N.H."/>
            <person name="Nishimura M."/>
            <person name="Chiura H.X."/>
            <person name="Ogura Y."/>
            <person name="Hayashi T."/>
            <person name="Kogure K."/>
        </authorList>
    </citation>
    <scope>NUCLEOTIDE SEQUENCE [LARGE SCALE GENOMIC DNA]</scope>
    <source>
        <strain evidence="1 2">KH-18-2</strain>
    </source>
</reference>
<proteinExistence type="predicted"/>
<dbReference type="GeneID" id="72419266"/>
<protein>
    <submittedName>
        <fullName evidence="1">Uncharacterized protein</fullName>
    </submittedName>
</protein>
<comment type="caution">
    <text evidence="1">The sequence shown here is derived from an EMBL/GenBank/DDBJ whole genome shotgun (WGS) entry which is preliminary data.</text>
</comment>
<dbReference type="AlphaFoldDB" id="A0A177YYE4"/>
<dbReference type="Proteomes" id="UP000237378">
    <property type="component" value="Unassembled WGS sequence"/>
</dbReference>
<evidence type="ECO:0000313" key="2">
    <source>
        <dbReference type="Proteomes" id="UP000237378"/>
    </source>
</evidence>
<dbReference type="EMBL" id="MING01000083">
    <property type="protein sequence ID" value="POG03494.1"/>
    <property type="molecule type" value="Genomic_DNA"/>
</dbReference>
<dbReference type="RefSeq" id="WP_019438276.1">
    <property type="nucleotide sequence ID" value="NZ_JAEHTG010000036.1"/>
</dbReference>
<dbReference type="OrthoDB" id="6895849at2"/>
<name>A0A177YYE4_PSEPU</name>
<evidence type="ECO:0000313" key="1">
    <source>
        <dbReference type="EMBL" id="POG03494.1"/>
    </source>
</evidence>
<gene>
    <name evidence="1" type="ORF">BGP82_19680</name>
</gene>
<accession>A0A177YYE4</accession>
<reference evidence="1 2" key="1">
    <citation type="submission" date="2016-08" db="EMBL/GenBank/DDBJ databases">
        <authorList>
            <person name="Seilhamer J.J."/>
        </authorList>
    </citation>
    <scope>NUCLEOTIDE SEQUENCE [LARGE SCALE GENOMIC DNA]</scope>
    <source>
        <strain evidence="1 2">KH-18-2</strain>
    </source>
</reference>